<sequence length="89" mass="10204">MKNTGFKCLAAFFYCGKNRGRILFIFYIEIKGENHYNNVRVTAWSVFEKGSGSKEAVTASNRITVPQQCFEKRVAVKFVDSNKNTKDVR</sequence>
<dbReference type="EMBL" id="JAAITS010000025">
    <property type="protein sequence ID" value="NSG85761.1"/>
    <property type="molecule type" value="Genomic_DNA"/>
</dbReference>
<reference evidence="1 2" key="1">
    <citation type="journal article" date="2020" name="Cell Host Microbe">
        <title>Functional and Genomic Variation between Human-Derived Isolates of Lachnospiraceae Reveals Inter- and Intra-Species Diversity.</title>
        <authorList>
            <person name="Sorbara M.T."/>
            <person name="Littmann E.R."/>
            <person name="Fontana E."/>
            <person name="Moody T.U."/>
            <person name="Kohout C.E."/>
            <person name="Gjonbalaj M."/>
            <person name="Eaton V."/>
            <person name="Seok R."/>
            <person name="Leiner I.M."/>
            <person name="Pamer E.G."/>
        </authorList>
    </citation>
    <scope>NUCLEOTIDE SEQUENCE [LARGE SCALE GENOMIC DNA]</scope>
    <source>
        <strain evidence="1 2">MSK.17.74</strain>
    </source>
</reference>
<organism evidence="1 2">
    <name type="scientific">Blautia faecis</name>
    <dbReference type="NCBI Taxonomy" id="871665"/>
    <lineage>
        <taxon>Bacteria</taxon>
        <taxon>Bacillati</taxon>
        <taxon>Bacillota</taxon>
        <taxon>Clostridia</taxon>
        <taxon>Lachnospirales</taxon>
        <taxon>Lachnospiraceae</taxon>
        <taxon>Blautia</taxon>
    </lineage>
</organism>
<keyword evidence="2" id="KW-1185">Reference proteome</keyword>
<evidence type="ECO:0000313" key="2">
    <source>
        <dbReference type="Proteomes" id="UP001644719"/>
    </source>
</evidence>
<accession>A0ABX2H787</accession>
<protein>
    <submittedName>
        <fullName evidence="1">Uncharacterized protein</fullName>
    </submittedName>
</protein>
<name>A0ABX2H787_9FIRM</name>
<gene>
    <name evidence="1" type="ORF">G5B17_09985</name>
</gene>
<proteinExistence type="predicted"/>
<dbReference type="Proteomes" id="UP001644719">
    <property type="component" value="Unassembled WGS sequence"/>
</dbReference>
<comment type="caution">
    <text evidence="1">The sequence shown here is derived from an EMBL/GenBank/DDBJ whole genome shotgun (WGS) entry which is preliminary data.</text>
</comment>
<evidence type="ECO:0000313" key="1">
    <source>
        <dbReference type="EMBL" id="NSG85761.1"/>
    </source>
</evidence>